<gene>
    <name evidence="5" type="ORF">ABCQ75_08930</name>
</gene>
<keyword evidence="1 5" id="KW-0489">Methyltransferase</keyword>
<dbReference type="Gene3D" id="3.40.50.150">
    <property type="entry name" value="Vaccinia Virus protein VP39"/>
    <property type="match status" value="2"/>
</dbReference>
<evidence type="ECO:0000259" key="3">
    <source>
        <dbReference type="Pfam" id="PF05175"/>
    </source>
</evidence>
<dbReference type="SUPFAM" id="SSF53335">
    <property type="entry name" value="S-adenosyl-L-methionine-dependent methyltransferases"/>
    <property type="match status" value="1"/>
</dbReference>
<dbReference type="GO" id="GO:0008168">
    <property type="term" value="F:methyltransferase activity"/>
    <property type="evidence" value="ECO:0007669"/>
    <property type="project" value="UniProtKB-KW"/>
</dbReference>
<dbReference type="CDD" id="cd02440">
    <property type="entry name" value="AdoMet_MTases"/>
    <property type="match status" value="1"/>
</dbReference>
<name>A0ABU9WZN8_9MICC</name>
<dbReference type="Pfam" id="PF05175">
    <property type="entry name" value="MTS"/>
    <property type="match status" value="1"/>
</dbReference>
<comment type="caution">
    <text evidence="5">The sequence shown here is derived from an EMBL/GenBank/DDBJ whole genome shotgun (WGS) entry which is preliminary data.</text>
</comment>
<organism evidence="5 6">
    <name type="scientific">Sinomonas halotolerans</name>
    <dbReference type="NCBI Taxonomy" id="1644133"/>
    <lineage>
        <taxon>Bacteria</taxon>
        <taxon>Bacillati</taxon>
        <taxon>Actinomycetota</taxon>
        <taxon>Actinomycetes</taxon>
        <taxon>Micrococcales</taxon>
        <taxon>Micrococcaceae</taxon>
        <taxon>Sinomonas</taxon>
    </lineage>
</organism>
<keyword evidence="6" id="KW-1185">Reference proteome</keyword>
<evidence type="ECO:0000256" key="2">
    <source>
        <dbReference type="ARBA" id="ARBA00022679"/>
    </source>
</evidence>
<proteinExistence type="predicted"/>
<accession>A0ABU9WZN8</accession>
<dbReference type="InterPro" id="IPR007848">
    <property type="entry name" value="Small_mtfrase_dom"/>
</dbReference>
<dbReference type="Pfam" id="PF26049">
    <property type="entry name" value="RLMG_N"/>
    <property type="match status" value="1"/>
</dbReference>
<reference evidence="5 6" key="1">
    <citation type="submission" date="2024-05" db="EMBL/GenBank/DDBJ databases">
        <title>Sinomonas sp. nov., isolated from a waste landfill.</title>
        <authorList>
            <person name="Zhao Y."/>
        </authorList>
    </citation>
    <scope>NUCLEOTIDE SEQUENCE [LARGE SCALE GENOMIC DNA]</scope>
    <source>
        <strain evidence="5 6">CCTCC AB2014300</strain>
    </source>
</reference>
<feature type="domain" description="RlmG N-terminal" evidence="4">
    <location>
        <begin position="18"/>
        <end position="190"/>
    </location>
</feature>
<feature type="domain" description="Methyltransferase small" evidence="3">
    <location>
        <begin position="212"/>
        <end position="380"/>
    </location>
</feature>
<evidence type="ECO:0000259" key="4">
    <source>
        <dbReference type="Pfam" id="PF26049"/>
    </source>
</evidence>
<dbReference type="PANTHER" id="PTHR47816:SF5">
    <property type="entry name" value="RIBOSOMAL RNA LARGE SUBUNIT METHYLTRANSFERASE G"/>
    <property type="match status" value="1"/>
</dbReference>
<dbReference type="InterPro" id="IPR029063">
    <property type="entry name" value="SAM-dependent_MTases_sf"/>
</dbReference>
<evidence type="ECO:0000256" key="1">
    <source>
        <dbReference type="ARBA" id="ARBA00022603"/>
    </source>
</evidence>
<evidence type="ECO:0000313" key="6">
    <source>
        <dbReference type="Proteomes" id="UP001422074"/>
    </source>
</evidence>
<dbReference type="InterPro" id="IPR046977">
    <property type="entry name" value="RsmC/RlmG"/>
</dbReference>
<dbReference type="InterPro" id="IPR058679">
    <property type="entry name" value="RlmG_N"/>
</dbReference>
<evidence type="ECO:0000313" key="5">
    <source>
        <dbReference type="EMBL" id="MEN2744666.1"/>
    </source>
</evidence>
<dbReference type="EMBL" id="JBDFRB010000006">
    <property type="protein sequence ID" value="MEN2744666.1"/>
    <property type="molecule type" value="Genomic_DNA"/>
</dbReference>
<dbReference type="Proteomes" id="UP001422074">
    <property type="component" value="Unassembled WGS sequence"/>
</dbReference>
<sequence length="387" mass="39962">MHETDPPGPGGAFPFELLGRFPDVEAPNLQAHDATDRLLAARALEHVSAPGRALAGSEIAVIGDAYGALALQLAAAGLTGVRVHQDLATGRAALAANAARLGLAGTFTVHELDAGLLAGVRLVVAQLPRGLAELEETADAVARWAEPDVLLLAGGRVKHMALAMNDVLAARFASVTAGLAAHKSRVLTAQGALPVPPDRAFPVCARHDDVALTLCAHGGAFAGPRLDLGTRYLLGFLDRIPAGRAVDLGCGTGALAAAYALRHPDAEVVATDRSAAAVRSARATAEANGIGHRVRVEHDDAGGSLPEAAADVVLLNPPFHLGASVHAGAGIRLIEAAGRLLRPGGELWCVANSHLDYRAALVREVGRTETAGRARKFTVTRSVRRAR</sequence>
<dbReference type="GO" id="GO:0032259">
    <property type="term" value="P:methylation"/>
    <property type="evidence" value="ECO:0007669"/>
    <property type="project" value="UniProtKB-KW"/>
</dbReference>
<dbReference type="RefSeq" id="WP_345884838.1">
    <property type="nucleotide sequence ID" value="NZ_JBDFRB010000006.1"/>
</dbReference>
<protein>
    <submittedName>
        <fullName evidence="5">Methyltransferase</fullName>
    </submittedName>
</protein>
<dbReference type="PANTHER" id="PTHR47816">
    <property type="entry name" value="RIBOSOMAL RNA SMALL SUBUNIT METHYLTRANSFERASE C"/>
    <property type="match status" value="1"/>
</dbReference>
<keyword evidence="2" id="KW-0808">Transferase</keyword>